<keyword evidence="3" id="KW-0732">Signal</keyword>
<dbReference type="PANTHER" id="PTHR13833:SF71">
    <property type="entry name" value="NHL DOMAIN-CONTAINING PROTEIN"/>
    <property type="match status" value="1"/>
</dbReference>
<proteinExistence type="predicted"/>
<dbReference type="SUPFAM" id="SSF101898">
    <property type="entry name" value="NHL repeat"/>
    <property type="match status" value="1"/>
</dbReference>
<dbReference type="InterPro" id="IPR013098">
    <property type="entry name" value="Ig_I-set"/>
</dbReference>
<evidence type="ECO:0000256" key="1">
    <source>
        <dbReference type="ARBA" id="ARBA00022737"/>
    </source>
</evidence>
<dbReference type="Gene3D" id="2.40.10.500">
    <property type="match status" value="1"/>
</dbReference>
<evidence type="ECO:0000256" key="3">
    <source>
        <dbReference type="SAM" id="SignalP"/>
    </source>
</evidence>
<protein>
    <recommendedName>
        <fullName evidence="4">Ig-like domain-containing protein</fullName>
    </recommendedName>
</protein>
<dbReference type="KEGG" id="cuh:BJN34_32015"/>
<dbReference type="Pfam" id="PF07679">
    <property type="entry name" value="I-set"/>
    <property type="match status" value="1"/>
</dbReference>
<dbReference type="Pfam" id="PF01436">
    <property type="entry name" value="NHL"/>
    <property type="match status" value="1"/>
</dbReference>
<feature type="region of interest" description="Disordered" evidence="2">
    <location>
        <begin position="29"/>
        <end position="54"/>
    </location>
</feature>
<dbReference type="Gene3D" id="2.120.10.30">
    <property type="entry name" value="TolB, C-terminal domain"/>
    <property type="match status" value="1"/>
</dbReference>
<evidence type="ECO:0000256" key="2">
    <source>
        <dbReference type="SAM" id="MobiDB-lite"/>
    </source>
</evidence>
<dbReference type="InterPro" id="IPR001258">
    <property type="entry name" value="NHL_repeat"/>
</dbReference>
<evidence type="ECO:0000259" key="4">
    <source>
        <dbReference type="PROSITE" id="PS50835"/>
    </source>
</evidence>
<dbReference type="Gene3D" id="2.60.40.10">
    <property type="entry name" value="Immunoglobulins"/>
    <property type="match status" value="1"/>
</dbReference>
<evidence type="ECO:0000313" key="6">
    <source>
        <dbReference type="Proteomes" id="UP000189627"/>
    </source>
</evidence>
<dbReference type="InterPro" id="IPR036179">
    <property type="entry name" value="Ig-like_dom_sf"/>
</dbReference>
<dbReference type="RefSeq" id="WP_078200762.1">
    <property type="nucleotide sequence ID" value="NZ_CP017758.1"/>
</dbReference>
<reference evidence="6" key="1">
    <citation type="submission" date="2017-02" db="EMBL/GenBank/DDBJ databases">
        <title>Complete genome sequence of Cupriavidus necator strain NH9, a 3-chlorobenzoate degrader.</title>
        <authorList>
            <person name="Moriuchi R."/>
            <person name="Dohra H."/>
            <person name="Ogawa N."/>
        </authorList>
    </citation>
    <scope>NUCLEOTIDE SEQUENCE [LARGE SCALE GENOMIC DNA]</scope>
    <source>
        <strain evidence="6">NH9</strain>
    </source>
</reference>
<feature type="chain" id="PRO_5012165725" description="Ig-like domain-containing protein" evidence="3">
    <location>
        <begin position="28"/>
        <end position="496"/>
    </location>
</feature>
<dbReference type="InterPro" id="IPR007110">
    <property type="entry name" value="Ig-like_dom"/>
</dbReference>
<feature type="domain" description="Ig-like" evidence="4">
    <location>
        <begin position="56"/>
        <end position="137"/>
    </location>
</feature>
<dbReference type="OrthoDB" id="9774579at2"/>
<name>A0A1U9V0T3_CUPNE</name>
<dbReference type="Proteomes" id="UP000189627">
    <property type="component" value="Chromosome 2"/>
</dbReference>
<dbReference type="InterPro" id="IPR011042">
    <property type="entry name" value="6-blade_b-propeller_TolB-like"/>
</dbReference>
<accession>A0A1U9V0T3</accession>
<organism evidence="5 6">
    <name type="scientific">Cupriavidus necator</name>
    <name type="common">Alcaligenes eutrophus</name>
    <name type="synonym">Ralstonia eutropha</name>
    <dbReference type="NCBI Taxonomy" id="106590"/>
    <lineage>
        <taxon>Bacteria</taxon>
        <taxon>Pseudomonadati</taxon>
        <taxon>Pseudomonadota</taxon>
        <taxon>Betaproteobacteria</taxon>
        <taxon>Burkholderiales</taxon>
        <taxon>Burkholderiaceae</taxon>
        <taxon>Cupriavidus</taxon>
    </lineage>
</organism>
<evidence type="ECO:0000313" key="5">
    <source>
        <dbReference type="EMBL" id="AQV98503.1"/>
    </source>
</evidence>
<dbReference type="PANTHER" id="PTHR13833">
    <property type="match status" value="1"/>
</dbReference>
<dbReference type="InterPro" id="IPR013783">
    <property type="entry name" value="Ig-like_fold"/>
</dbReference>
<gene>
    <name evidence="5" type="ORF">BJN34_32015</name>
</gene>
<keyword evidence="1" id="KW-0677">Repeat</keyword>
<dbReference type="SUPFAM" id="SSF48726">
    <property type="entry name" value="Immunoglobulin"/>
    <property type="match status" value="1"/>
</dbReference>
<feature type="signal peptide" evidence="3">
    <location>
        <begin position="1"/>
        <end position="27"/>
    </location>
</feature>
<sequence length="496" mass="50823">MFAHAIPSSRLAAVVLLALVATLPGCGGGDSTDSATDSSGGGGGGGNPPTTITAAPQITQQPQSTSVQRLTAATFSVAVASSSQPQYQWRKNGTAIPNATQSTYTTDAAGFHDDGATFDVVVANSAGTVTSQSATLTVQNKYAAYLLAGKDSEPGTADGVGTAARFNTPLGLAVDDSGNAYISDSANFTIRKLKISSGAVSTFAGQPGSPAVADGPKSTARIGGFRTFIAPNSPVLAGNPPTKIVTGTVPAGITGISVTADGGIVFSDGNTIRRAAPDGSITTLLGIANEPGIVDGGPGTARFNLPREVVIIPGTADGFVFDSLPGGNFYGLGIRKLSVSTTVNTASYFSGDYNQYGFIVGSPTASRYDSFSIMVPDAHGGVDLVLLGSFGSIVRVDPQGTSRLITTVDKTTDGQLCRWIFMGARDADGSLYVIDACKRLLKVLPTGEFTNILDLSDSLPNQTNFDVPAMRLTALIPGTKSILLTLDHAVYVIYFP</sequence>
<dbReference type="PROSITE" id="PS50835">
    <property type="entry name" value="IG_LIKE"/>
    <property type="match status" value="1"/>
</dbReference>
<dbReference type="AlphaFoldDB" id="A0A1U9V0T3"/>
<dbReference type="EMBL" id="CP017758">
    <property type="protein sequence ID" value="AQV98503.1"/>
    <property type="molecule type" value="Genomic_DNA"/>
</dbReference>